<dbReference type="AlphaFoldDB" id="A0A934VSW6"/>
<gene>
    <name evidence="2" type="ORF">JIN87_21320</name>
</gene>
<dbReference type="RefSeq" id="WP_200357653.1">
    <property type="nucleotide sequence ID" value="NZ_JAENIL010000048.1"/>
</dbReference>
<feature type="domain" description="Agarase CBM-like" evidence="1">
    <location>
        <begin position="25"/>
        <end position="212"/>
    </location>
</feature>
<evidence type="ECO:0000313" key="3">
    <source>
        <dbReference type="Proteomes" id="UP000617628"/>
    </source>
</evidence>
<dbReference type="Proteomes" id="UP000617628">
    <property type="component" value="Unassembled WGS sequence"/>
</dbReference>
<reference evidence="2" key="1">
    <citation type="submission" date="2021-01" db="EMBL/GenBank/DDBJ databases">
        <title>Modified the classification status of verrucomicrobia.</title>
        <authorList>
            <person name="Feng X."/>
        </authorList>
    </citation>
    <scope>NUCLEOTIDE SEQUENCE</scope>
    <source>
        <strain evidence="2">KCTC 13126</strain>
    </source>
</reference>
<comment type="caution">
    <text evidence="2">The sequence shown here is derived from an EMBL/GenBank/DDBJ whole genome shotgun (WGS) entry which is preliminary data.</text>
</comment>
<dbReference type="Gene3D" id="2.60.120.430">
    <property type="entry name" value="Galactose-binding lectin"/>
    <property type="match status" value="1"/>
</dbReference>
<dbReference type="InterPro" id="IPR040669">
    <property type="entry name" value="Agarase_CBM"/>
</dbReference>
<sequence>MYSNGSVHETDSTEDFETKLMLANFEGKNVPELLVTNASNGEIIQTGSSHAFKVSLATSSNKWAGLELKPSQPLDLSKMGPISLVFDAASLGEHTTQLFINITDKNGASHSRSAVIRSGKMNTYYAVLSSSDLKSDAEDETVELNLASGMRSNPPPFNTDAIQTAWLWGTKNLDLSGISLIKLSSMNSSHNKELLIDNIRIAGNPPYHEDYLTGILDEFGQAAKKDFEGKVNSVEELRAARDTELASFKEKPFTNRSKYGGWKDGPKLEATGYFRAAKHNGKWSLVDPDGYLYLATGVAVIRLGDTSTMTGLDRKVYPSDEDHSKTETHVTVSPVRRNLFQWLPDSSDPLSKHYHYARGVHSGAMDKGISYNFYEANLERKYGDNYHERWREVTIDRMLNWGFTSLGNWTEPGLYNNDRIPYFANAWITGEHKTVSSGNDFWHALPDVFDPAWEKVADKAVRKVAKETQGNSWCVGVFIDNEISFGRPNSQQTRYGIPIHTLQRDGNEVPTKAAFTRAMQEKYSSIEALNTVWETNISSWDAFNRGFDSTINNQAQVADYALLLELYASKYYETIAASMDTHLPNHLYLGSRMPDWGMPMEAVRGAAKHVDVLSFNLYKESLFHETWAFLEEMDMPSIIGEYSIGSTNDGHYHFGIIDAEDQEDRATKFVDYLDSLIANPYFIGAHWFQYIDSNMTGRVYDGENYNNGFIRVSDIPYQPMVDASQEFHKDLYEKRFRESNKL</sequence>
<dbReference type="Gene3D" id="3.20.20.80">
    <property type="entry name" value="Glycosidases"/>
    <property type="match status" value="1"/>
</dbReference>
<dbReference type="InterPro" id="IPR017853">
    <property type="entry name" value="GH"/>
</dbReference>
<dbReference type="SUPFAM" id="SSF51445">
    <property type="entry name" value="(Trans)glycosidases"/>
    <property type="match status" value="1"/>
</dbReference>
<name>A0A934VSW6_9BACT</name>
<dbReference type="EMBL" id="JAENIL010000048">
    <property type="protein sequence ID" value="MBK1879440.1"/>
    <property type="molecule type" value="Genomic_DNA"/>
</dbReference>
<organism evidence="2 3">
    <name type="scientific">Pelagicoccus mobilis</name>
    <dbReference type="NCBI Taxonomy" id="415221"/>
    <lineage>
        <taxon>Bacteria</taxon>
        <taxon>Pseudomonadati</taxon>
        <taxon>Verrucomicrobiota</taxon>
        <taxon>Opitutia</taxon>
        <taxon>Puniceicoccales</taxon>
        <taxon>Pelagicoccaceae</taxon>
        <taxon>Pelagicoccus</taxon>
    </lineage>
</organism>
<proteinExistence type="predicted"/>
<protein>
    <submittedName>
        <fullName evidence="2">Beta-galactosidase</fullName>
    </submittedName>
</protein>
<accession>A0A934VSW6</accession>
<evidence type="ECO:0000259" key="1">
    <source>
        <dbReference type="Pfam" id="PF17992"/>
    </source>
</evidence>
<evidence type="ECO:0000313" key="2">
    <source>
        <dbReference type="EMBL" id="MBK1879440.1"/>
    </source>
</evidence>
<dbReference type="Pfam" id="PF17992">
    <property type="entry name" value="Agarase_CBM"/>
    <property type="match status" value="1"/>
</dbReference>
<keyword evidence="3" id="KW-1185">Reference proteome</keyword>